<reference evidence="1 2" key="1">
    <citation type="submission" date="2021-06" db="EMBL/GenBank/DDBJ databases">
        <title>Caerostris extrusa draft genome.</title>
        <authorList>
            <person name="Kono N."/>
            <person name="Arakawa K."/>
        </authorList>
    </citation>
    <scope>NUCLEOTIDE SEQUENCE [LARGE SCALE GENOMIC DNA]</scope>
</reference>
<dbReference type="EMBL" id="BPLR01009748">
    <property type="protein sequence ID" value="GIY34260.1"/>
    <property type="molecule type" value="Genomic_DNA"/>
</dbReference>
<evidence type="ECO:0000313" key="2">
    <source>
        <dbReference type="Proteomes" id="UP001054945"/>
    </source>
</evidence>
<comment type="caution">
    <text evidence="1">The sequence shown here is derived from an EMBL/GenBank/DDBJ whole genome shotgun (WGS) entry which is preliminary data.</text>
</comment>
<gene>
    <name evidence="1" type="ORF">CEXT_611441</name>
</gene>
<dbReference type="AlphaFoldDB" id="A0AAV4SJJ2"/>
<sequence length="47" mass="5549">MRHEAPDATKILLYSSCQTNHELKRNLPVFNYKAIYPVEARESVRMQ</sequence>
<protein>
    <submittedName>
        <fullName evidence="1">Uncharacterized protein</fullName>
    </submittedName>
</protein>
<feature type="non-terminal residue" evidence="1">
    <location>
        <position position="47"/>
    </location>
</feature>
<keyword evidence="2" id="KW-1185">Reference proteome</keyword>
<name>A0AAV4SJJ2_CAEEX</name>
<organism evidence="1 2">
    <name type="scientific">Caerostris extrusa</name>
    <name type="common">Bark spider</name>
    <name type="synonym">Caerostris bankana</name>
    <dbReference type="NCBI Taxonomy" id="172846"/>
    <lineage>
        <taxon>Eukaryota</taxon>
        <taxon>Metazoa</taxon>
        <taxon>Ecdysozoa</taxon>
        <taxon>Arthropoda</taxon>
        <taxon>Chelicerata</taxon>
        <taxon>Arachnida</taxon>
        <taxon>Araneae</taxon>
        <taxon>Araneomorphae</taxon>
        <taxon>Entelegynae</taxon>
        <taxon>Araneoidea</taxon>
        <taxon>Araneidae</taxon>
        <taxon>Caerostris</taxon>
    </lineage>
</organism>
<accession>A0AAV4SJJ2</accession>
<evidence type="ECO:0000313" key="1">
    <source>
        <dbReference type="EMBL" id="GIY34260.1"/>
    </source>
</evidence>
<proteinExistence type="predicted"/>
<dbReference type="Proteomes" id="UP001054945">
    <property type="component" value="Unassembled WGS sequence"/>
</dbReference>